<sequence length="240" mass="26648">MDFLRSMMACLFGRRGQPDAIPNEKLALYSDKTPYQPDMMTYGAASQPRYLYPSNPYPHDVLSYGTMIHPPAPAPLRSNEDTAAEVVRLLRRAEYSDHVLVRRTNEALGDRRWTRELVEACLDDVIDLVAEGRRRFGEAMGEALDEATDAAVDEFQFRRPGGPGEVGDGFATIVAVGILVLMQGPWVLEFLGFGEVREDGGLVILEKFRSGSIASWWAREYAASIPAGSVEDFFRALGVL</sequence>
<evidence type="ECO:0000313" key="2">
    <source>
        <dbReference type="Proteomes" id="UP001275084"/>
    </source>
</evidence>
<keyword evidence="2" id="KW-1185">Reference proteome</keyword>
<accession>A0AAJ0HNS4</accession>
<reference evidence="1" key="2">
    <citation type="submission" date="2023-06" db="EMBL/GenBank/DDBJ databases">
        <authorList>
            <consortium name="Lawrence Berkeley National Laboratory"/>
            <person name="Haridas S."/>
            <person name="Hensen N."/>
            <person name="Bonometti L."/>
            <person name="Westerberg I."/>
            <person name="Brannstrom I.O."/>
            <person name="Guillou S."/>
            <person name="Cros-Aarteil S."/>
            <person name="Calhoun S."/>
            <person name="Kuo A."/>
            <person name="Mondo S."/>
            <person name="Pangilinan J."/>
            <person name="Riley R."/>
            <person name="Labutti K."/>
            <person name="Andreopoulos B."/>
            <person name="Lipzen A."/>
            <person name="Chen C."/>
            <person name="Yanf M."/>
            <person name="Daum C."/>
            <person name="Ng V."/>
            <person name="Clum A."/>
            <person name="Steindorff A."/>
            <person name="Ohm R."/>
            <person name="Martin F."/>
            <person name="Silar P."/>
            <person name="Natvig D."/>
            <person name="Lalanne C."/>
            <person name="Gautier V."/>
            <person name="Ament-Velasquez S.L."/>
            <person name="Kruys A."/>
            <person name="Hutchinson M.I."/>
            <person name="Powell A.J."/>
            <person name="Barry K."/>
            <person name="Miller A.N."/>
            <person name="Grigoriev I.V."/>
            <person name="Debuchy R."/>
            <person name="Gladieux P."/>
            <person name="Thoren M.H."/>
            <person name="Johannesson H."/>
        </authorList>
    </citation>
    <scope>NUCLEOTIDE SEQUENCE</scope>
    <source>
        <strain evidence="1">CBS 955.72</strain>
    </source>
</reference>
<comment type="caution">
    <text evidence="1">The sequence shown here is derived from an EMBL/GenBank/DDBJ whole genome shotgun (WGS) entry which is preliminary data.</text>
</comment>
<proteinExistence type="predicted"/>
<name>A0AAJ0HNS4_9PEZI</name>
<reference evidence="1" key="1">
    <citation type="journal article" date="2023" name="Mol. Phylogenet. Evol.">
        <title>Genome-scale phylogeny and comparative genomics of the fungal order Sordariales.</title>
        <authorList>
            <person name="Hensen N."/>
            <person name="Bonometti L."/>
            <person name="Westerberg I."/>
            <person name="Brannstrom I.O."/>
            <person name="Guillou S."/>
            <person name="Cros-Aarteil S."/>
            <person name="Calhoun S."/>
            <person name="Haridas S."/>
            <person name="Kuo A."/>
            <person name="Mondo S."/>
            <person name="Pangilinan J."/>
            <person name="Riley R."/>
            <person name="LaButti K."/>
            <person name="Andreopoulos B."/>
            <person name="Lipzen A."/>
            <person name="Chen C."/>
            <person name="Yan M."/>
            <person name="Daum C."/>
            <person name="Ng V."/>
            <person name="Clum A."/>
            <person name="Steindorff A."/>
            <person name="Ohm R.A."/>
            <person name="Martin F."/>
            <person name="Silar P."/>
            <person name="Natvig D.O."/>
            <person name="Lalanne C."/>
            <person name="Gautier V."/>
            <person name="Ament-Velasquez S.L."/>
            <person name="Kruys A."/>
            <person name="Hutchinson M.I."/>
            <person name="Powell A.J."/>
            <person name="Barry K."/>
            <person name="Miller A.N."/>
            <person name="Grigoriev I.V."/>
            <person name="Debuchy R."/>
            <person name="Gladieux P."/>
            <person name="Hiltunen Thoren M."/>
            <person name="Johannesson H."/>
        </authorList>
    </citation>
    <scope>NUCLEOTIDE SEQUENCE</scope>
    <source>
        <strain evidence="1">CBS 955.72</strain>
    </source>
</reference>
<dbReference type="AlphaFoldDB" id="A0AAJ0HNS4"/>
<protein>
    <submittedName>
        <fullName evidence="1">Uncharacterized protein</fullName>
    </submittedName>
</protein>
<gene>
    <name evidence="1" type="ORF">B0T25DRAFT_72931</name>
</gene>
<evidence type="ECO:0000313" key="1">
    <source>
        <dbReference type="EMBL" id="KAK3358681.1"/>
    </source>
</evidence>
<dbReference type="EMBL" id="JAUIQD010000002">
    <property type="protein sequence ID" value="KAK3358681.1"/>
    <property type="molecule type" value="Genomic_DNA"/>
</dbReference>
<dbReference type="Proteomes" id="UP001275084">
    <property type="component" value="Unassembled WGS sequence"/>
</dbReference>
<organism evidence="1 2">
    <name type="scientific">Lasiosphaeria hispida</name>
    <dbReference type="NCBI Taxonomy" id="260671"/>
    <lineage>
        <taxon>Eukaryota</taxon>
        <taxon>Fungi</taxon>
        <taxon>Dikarya</taxon>
        <taxon>Ascomycota</taxon>
        <taxon>Pezizomycotina</taxon>
        <taxon>Sordariomycetes</taxon>
        <taxon>Sordariomycetidae</taxon>
        <taxon>Sordariales</taxon>
        <taxon>Lasiosphaeriaceae</taxon>
        <taxon>Lasiosphaeria</taxon>
    </lineage>
</organism>